<proteinExistence type="predicted"/>
<dbReference type="Proteomes" id="UP001156836">
    <property type="component" value="Unassembled WGS sequence"/>
</dbReference>
<feature type="transmembrane region" description="Helical" evidence="1">
    <location>
        <begin position="32"/>
        <end position="50"/>
    </location>
</feature>
<evidence type="ECO:0000313" key="3">
    <source>
        <dbReference type="Proteomes" id="UP001156836"/>
    </source>
</evidence>
<sequence length="107" mass="11454">MLAASCLVIPPGWIGGGGGSPTIVKVDLLPGYYFWLASNVVAMFGIFIPVREKDKKKTDAFIKVSEPRNSEGGGEGYAVKTQMLCPICRKTIEGTADHCPECGVHLI</sequence>
<protein>
    <recommendedName>
        <fullName evidence="4">Zinc ribbon domain-containing protein</fullName>
    </recommendedName>
</protein>
<evidence type="ECO:0000313" key="2">
    <source>
        <dbReference type="EMBL" id="GLS05783.1"/>
    </source>
</evidence>
<keyword evidence="1" id="KW-1133">Transmembrane helix</keyword>
<dbReference type="EMBL" id="BSOZ01000065">
    <property type="protein sequence ID" value="GLS05783.1"/>
    <property type="molecule type" value="Genomic_DNA"/>
</dbReference>
<accession>A0ABQ6BUX0</accession>
<comment type="caution">
    <text evidence="2">The sequence shown here is derived from an EMBL/GenBank/DDBJ whole genome shotgun (WGS) entry which is preliminary data.</text>
</comment>
<keyword evidence="3" id="KW-1185">Reference proteome</keyword>
<organism evidence="2 3">
    <name type="scientific">Chitiniphilus shinanonensis</name>
    <dbReference type="NCBI Taxonomy" id="553088"/>
    <lineage>
        <taxon>Bacteria</taxon>
        <taxon>Pseudomonadati</taxon>
        <taxon>Pseudomonadota</taxon>
        <taxon>Betaproteobacteria</taxon>
        <taxon>Neisseriales</taxon>
        <taxon>Chitinibacteraceae</taxon>
        <taxon>Chitiniphilus</taxon>
    </lineage>
</organism>
<keyword evidence="1" id="KW-0812">Transmembrane</keyword>
<gene>
    <name evidence="2" type="ORF">GCM10007860_29400</name>
</gene>
<name>A0ABQ6BUX0_9NEIS</name>
<reference evidence="3" key="1">
    <citation type="journal article" date="2019" name="Int. J. Syst. Evol. Microbiol.">
        <title>The Global Catalogue of Microorganisms (GCM) 10K type strain sequencing project: providing services to taxonomists for standard genome sequencing and annotation.</title>
        <authorList>
            <consortium name="The Broad Institute Genomics Platform"/>
            <consortium name="The Broad Institute Genome Sequencing Center for Infectious Disease"/>
            <person name="Wu L."/>
            <person name="Ma J."/>
        </authorList>
    </citation>
    <scope>NUCLEOTIDE SEQUENCE [LARGE SCALE GENOMIC DNA]</scope>
    <source>
        <strain evidence="3">NBRC 104970</strain>
    </source>
</reference>
<evidence type="ECO:0008006" key="4">
    <source>
        <dbReference type="Google" id="ProtNLM"/>
    </source>
</evidence>
<evidence type="ECO:0000256" key="1">
    <source>
        <dbReference type="SAM" id="Phobius"/>
    </source>
</evidence>
<keyword evidence="1" id="KW-0472">Membrane</keyword>